<dbReference type="PANTHER" id="PTHR36206:SF16">
    <property type="entry name" value="TRANSCRIPTION FACTOR DOMAIN-CONTAINING PROTEIN-RELATED"/>
    <property type="match status" value="1"/>
</dbReference>
<dbReference type="AlphaFoldDB" id="A0A9W4S4P1"/>
<evidence type="ECO:0000256" key="7">
    <source>
        <dbReference type="SAM" id="MobiDB-lite"/>
    </source>
</evidence>
<keyword evidence="6" id="KW-0539">Nucleus</keyword>
<dbReference type="Proteomes" id="UP001152533">
    <property type="component" value="Unassembled WGS sequence"/>
</dbReference>
<evidence type="ECO:0000256" key="4">
    <source>
        <dbReference type="ARBA" id="ARBA00023125"/>
    </source>
</evidence>
<sequence>LFVTTTPTAQQYQTHSMASDAKTEDFPTETDQSPQLQDESYPLDGVELDSVSDEELGRLFRTAPILYQAGSNKIVRISRSLVLKGDGTVSKGEGETQRFAAVHGFPVPTVHRVFSLFGLYPDWPEEQSWSIVMDFVPGVSLEKAWPELDADTRESVAVKVAEMIDRMQSLKISDMPPGPVEYEGDEPWRGPYFTAYGIGPFPTLQDMEDWYNHKLDVCIRLKRTSNETQRFSFTDVVLTHQDIALRNLILQEGNQNLCLVDFGFGGIYPTGFEQAALARQAIGQWDEEFGEMVLERLLNRGEKELKQLGAIMYGLTTGVLLYLSITIQPLSSDPRQSSRIAPIPTLFPLSEANKTTETHNRTWRLEKGELLTSSTILLLSKQCPGKEAVNPASSSEIESNAATFRARKIKCDETKPVCVKCSATGRKCDGYTALTPARPARPRLCLAKSPDEFPGSLNGADYRAMQFFSEMVGPNLPGATDPYFWTDLVMQFTRFEPAVKHSVLAISALYEDVTMTSADATGSSQPRRLRDNNLALAHYNIAIKHLLVMENKGLVVLVCLLFICIEILQSNREAALQHSTHGTIILGTSDALSYRWVKQWVLPLFRRLNTLNFWFGERPDLPDLKVFRCLTPARFSNYDEAGDMIDDIFNQAFQILCQGYIYRGGSMRGQDPPPELLSQQRRIVQLLKDWHILFGNLETRSMSTTKHSAITKTKKGFLRTFSLVRYHICRIWSNIAFASSEMVFDEHFDDYQTTVEEMLKTVENRSPGRQSKFEFEMGFIAPVLFLVMKCRYLSLRLKALRCLAVLPAPREALWERDGMYAVARRMVEIEHGVVLDKYGQIPPGVEPLRPDLPAKTMRVEQFVTETLDVTGRDVFGREVRGTKVIFFMRAADDSVRLVPDVLPGAGVELPEWSVKWAYDSVSSDTSGGREAQDNVDDSEVMALTQAYQRLMDSRME</sequence>
<comment type="caution">
    <text evidence="10">The sequence shown here is derived from an EMBL/GenBank/DDBJ whole genome shotgun (WGS) entry which is preliminary data.</text>
</comment>
<evidence type="ECO:0000313" key="11">
    <source>
        <dbReference type="Proteomes" id="UP001152533"/>
    </source>
</evidence>
<dbReference type="InterPro" id="IPR001138">
    <property type="entry name" value="Zn2Cys6_DnaBD"/>
</dbReference>
<evidence type="ECO:0000259" key="9">
    <source>
        <dbReference type="Pfam" id="PF01636"/>
    </source>
</evidence>
<protein>
    <recommendedName>
        <fullName evidence="12">Zn(2)-C6 fungal-type domain-containing protein</fullName>
    </recommendedName>
</protein>
<dbReference type="InterPro" id="IPR002575">
    <property type="entry name" value="Aminoglycoside_PTrfase"/>
</dbReference>
<keyword evidence="5" id="KW-0804">Transcription</keyword>
<evidence type="ECO:0000259" key="8">
    <source>
        <dbReference type="Pfam" id="PF00172"/>
    </source>
</evidence>
<gene>
    <name evidence="10" type="ORF">CGXH109_LOCUS121286</name>
</gene>
<evidence type="ECO:0000256" key="6">
    <source>
        <dbReference type="ARBA" id="ARBA00023242"/>
    </source>
</evidence>
<evidence type="ECO:0008006" key="12">
    <source>
        <dbReference type="Google" id="ProtNLM"/>
    </source>
</evidence>
<organism evidence="10 11">
    <name type="scientific">Colletotrichum noveboracense</name>
    <dbReference type="NCBI Taxonomy" id="2664923"/>
    <lineage>
        <taxon>Eukaryota</taxon>
        <taxon>Fungi</taxon>
        <taxon>Dikarya</taxon>
        <taxon>Ascomycota</taxon>
        <taxon>Pezizomycotina</taxon>
        <taxon>Sordariomycetes</taxon>
        <taxon>Hypocreomycetidae</taxon>
        <taxon>Glomerellales</taxon>
        <taxon>Glomerellaceae</taxon>
        <taxon>Colletotrichum</taxon>
        <taxon>Colletotrichum gloeosporioides species complex</taxon>
    </lineage>
</organism>
<keyword evidence="4" id="KW-0238">DNA-binding</keyword>
<proteinExistence type="predicted"/>
<feature type="domain" description="Aminoglycoside phosphotransferase" evidence="9">
    <location>
        <begin position="93"/>
        <end position="301"/>
    </location>
</feature>
<dbReference type="SUPFAM" id="SSF56112">
    <property type="entry name" value="Protein kinase-like (PK-like)"/>
    <property type="match status" value="1"/>
</dbReference>
<feature type="compositionally biased region" description="Polar residues" evidence="7">
    <location>
        <begin position="29"/>
        <end position="38"/>
    </location>
</feature>
<feature type="non-terminal residue" evidence="10">
    <location>
        <position position="956"/>
    </location>
</feature>
<evidence type="ECO:0000256" key="5">
    <source>
        <dbReference type="ARBA" id="ARBA00023163"/>
    </source>
</evidence>
<evidence type="ECO:0000256" key="3">
    <source>
        <dbReference type="ARBA" id="ARBA00023015"/>
    </source>
</evidence>
<keyword evidence="3" id="KW-0805">Transcription regulation</keyword>
<evidence type="ECO:0000313" key="10">
    <source>
        <dbReference type="EMBL" id="CAI0652841.1"/>
    </source>
</evidence>
<dbReference type="InterPro" id="IPR036864">
    <property type="entry name" value="Zn2-C6_fun-type_DNA-bd_sf"/>
</dbReference>
<dbReference type="Pfam" id="PF01636">
    <property type="entry name" value="APH"/>
    <property type="match status" value="1"/>
</dbReference>
<dbReference type="GO" id="GO:0008270">
    <property type="term" value="F:zinc ion binding"/>
    <property type="evidence" value="ECO:0007669"/>
    <property type="project" value="InterPro"/>
</dbReference>
<dbReference type="InterPro" id="IPR011009">
    <property type="entry name" value="Kinase-like_dom_sf"/>
</dbReference>
<feature type="compositionally biased region" description="Polar residues" evidence="7">
    <location>
        <begin position="1"/>
        <end position="17"/>
    </location>
</feature>
<feature type="domain" description="Zn(2)-C6 fungal-type" evidence="8">
    <location>
        <begin position="405"/>
        <end position="433"/>
    </location>
</feature>
<feature type="region of interest" description="Disordered" evidence="7">
    <location>
        <begin position="1"/>
        <end position="42"/>
    </location>
</feature>
<evidence type="ECO:0000256" key="2">
    <source>
        <dbReference type="ARBA" id="ARBA00022833"/>
    </source>
</evidence>
<keyword evidence="1" id="KW-0479">Metal-binding</keyword>
<evidence type="ECO:0000256" key="1">
    <source>
        <dbReference type="ARBA" id="ARBA00022723"/>
    </source>
</evidence>
<dbReference type="PANTHER" id="PTHR36206">
    <property type="entry name" value="ASPERCRYPTIN BIOSYNTHESIS CLUSTER-SPECIFIC TRANSCRIPTION REGULATOR ATNN-RELATED"/>
    <property type="match status" value="1"/>
</dbReference>
<dbReference type="InterPro" id="IPR052360">
    <property type="entry name" value="Transcr_Regulatory_Proteins"/>
</dbReference>
<dbReference type="CDD" id="cd00067">
    <property type="entry name" value="GAL4"/>
    <property type="match status" value="1"/>
</dbReference>
<dbReference type="Pfam" id="PF00172">
    <property type="entry name" value="Zn_clus"/>
    <property type="match status" value="1"/>
</dbReference>
<dbReference type="GO" id="GO:0000981">
    <property type="term" value="F:DNA-binding transcription factor activity, RNA polymerase II-specific"/>
    <property type="evidence" value="ECO:0007669"/>
    <property type="project" value="InterPro"/>
</dbReference>
<dbReference type="Gene3D" id="3.90.1200.10">
    <property type="match status" value="1"/>
</dbReference>
<keyword evidence="11" id="KW-1185">Reference proteome</keyword>
<keyword evidence="2" id="KW-0862">Zinc</keyword>
<dbReference type="SUPFAM" id="SSF57701">
    <property type="entry name" value="Zn2/Cys6 DNA-binding domain"/>
    <property type="match status" value="1"/>
</dbReference>
<dbReference type="Gene3D" id="4.10.240.10">
    <property type="entry name" value="Zn(2)-C6 fungal-type DNA-binding domain"/>
    <property type="match status" value="1"/>
</dbReference>
<reference evidence="10" key="1">
    <citation type="submission" date="2022-08" db="EMBL/GenBank/DDBJ databases">
        <authorList>
            <person name="Giroux E."/>
            <person name="Giroux E."/>
        </authorList>
    </citation>
    <scope>NUCLEOTIDE SEQUENCE</scope>
    <source>
        <strain evidence="10">H1091258</strain>
    </source>
</reference>
<accession>A0A9W4S4P1</accession>
<name>A0A9W4S4P1_9PEZI</name>
<dbReference type="EMBL" id="CAMGZC010001455">
    <property type="protein sequence ID" value="CAI0652841.1"/>
    <property type="molecule type" value="Genomic_DNA"/>
</dbReference>
<dbReference type="GO" id="GO:0003677">
    <property type="term" value="F:DNA binding"/>
    <property type="evidence" value="ECO:0007669"/>
    <property type="project" value="UniProtKB-KW"/>
</dbReference>